<protein>
    <submittedName>
        <fullName evidence="2">Uncharacterized protein</fullName>
    </submittedName>
</protein>
<dbReference type="OrthoDB" id="4188089at2759"/>
<sequence length="78" mass="8790">MPTHGMRRLLSTSSDIKGGDNISQQDEIMEIHRQVLKMIEILGQMSAILETIETQSKEQYDADLQASAKENREVACNI</sequence>
<keyword evidence="3" id="KW-1185">Reference proteome</keyword>
<dbReference type="EMBL" id="GG657449">
    <property type="protein sequence ID" value="OAT04517.1"/>
    <property type="molecule type" value="Genomic_DNA"/>
</dbReference>
<dbReference type="GeneID" id="42528452"/>
<feature type="region of interest" description="Disordered" evidence="1">
    <location>
        <begin position="1"/>
        <end position="21"/>
    </location>
</feature>
<name>A0A179UBJ0_BLAGS</name>
<dbReference type="AlphaFoldDB" id="A0A179UBJ0"/>
<gene>
    <name evidence="2" type="ORF">BDBG_16269</name>
</gene>
<evidence type="ECO:0000313" key="2">
    <source>
        <dbReference type="EMBL" id="OAT04517.1"/>
    </source>
</evidence>
<proteinExistence type="predicted"/>
<organism evidence="2 3">
    <name type="scientific">Blastomyces gilchristii (strain SLH14081)</name>
    <name type="common">Blastomyces dermatitidis</name>
    <dbReference type="NCBI Taxonomy" id="559298"/>
    <lineage>
        <taxon>Eukaryota</taxon>
        <taxon>Fungi</taxon>
        <taxon>Dikarya</taxon>
        <taxon>Ascomycota</taxon>
        <taxon>Pezizomycotina</taxon>
        <taxon>Eurotiomycetes</taxon>
        <taxon>Eurotiomycetidae</taxon>
        <taxon>Onygenales</taxon>
        <taxon>Ajellomycetaceae</taxon>
        <taxon>Blastomyces</taxon>
    </lineage>
</organism>
<dbReference type="KEGG" id="bgh:BDBG_16269"/>
<reference evidence="3" key="1">
    <citation type="journal article" date="2015" name="PLoS Genet.">
        <title>The dynamic genome and transcriptome of the human fungal pathogen Blastomyces and close relative Emmonsia.</title>
        <authorList>
            <person name="Munoz J.F."/>
            <person name="Gauthier G.M."/>
            <person name="Desjardins C.A."/>
            <person name="Gallo J.E."/>
            <person name="Holder J."/>
            <person name="Sullivan T.D."/>
            <person name="Marty A.J."/>
            <person name="Carmen J.C."/>
            <person name="Chen Z."/>
            <person name="Ding L."/>
            <person name="Gujja S."/>
            <person name="Magrini V."/>
            <person name="Misas E."/>
            <person name="Mitreva M."/>
            <person name="Priest M."/>
            <person name="Saif S."/>
            <person name="Whiston E.A."/>
            <person name="Young S."/>
            <person name="Zeng Q."/>
            <person name="Goldman W.E."/>
            <person name="Mardis E.R."/>
            <person name="Taylor J.W."/>
            <person name="McEwen J.G."/>
            <person name="Clay O.K."/>
            <person name="Klein B.S."/>
            <person name="Cuomo C.A."/>
        </authorList>
    </citation>
    <scope>NUCLEOTIDE SEQUENCE [LARGE SCALE GENOMIC DNA]</scope>
    <source>
        <strain evidence="3">SLH14081</strain>
    </source>
</reference>
<dbReference type="RefSeq" id="XP_031576218.1">
    <property type="nucleotide sequence ID" value="XM_031724258.1"/>
</dbReference>
<evidence type="ECO:0000256" key="1">
    <source>
        <dbReference type="SAM" id="MobiDB-lite"/>
    </source>
</evidence>
<dbReference type="Proteomes" id="UP000002038">
    <property type="component" value="Unassembled WGS sequence"/>
</dbReference>
<evidence type="ECO:0000313" key="3">
    <source>
        <dbReference type="Proteomes" id="UP000002038"/>
    </source>
</evidence>
<feature type="compositionally biased region" description="Polar residues" evidence="1">
    <location>
        <begin position="10"/>
        <end position="21"/>
    </location>
</feature>
<dbReference type="VEuPathDB" id="FungiDB:BDBG_16269"/>
<accession>A0A179UBJ0</accession>